<evidence type="ECO:0000256" key="5">
    <source>
        <dbReference type="ARBA" id="ARBA00022490"/>
    </source>
</evidence>
<evidence type="ECO:0000313" key="12">
    <source>
        <dbReference type="EMBL" id="KAH0458163.1"/>
    </source>
</evidence>
<reference evidence="12 13" key="1">
    <citation type="journal article" date="2021" name="Hortic Res">
        <title>Chromosome-scale assembly of the Dendrobium chrysotoxum genome enhances the understanding of orchid evolution.</title>
        <authorList>
            <person name="Zhang Y."/>
            <person name="Zhang G.Q."/>
            <person name="Zhang D."/>
            <person name="Liu X.D."/>
            <person name="Xu X.Y."/>
            <person name="Sun W.H."/>
            <person name="Yu X."/>
            <person name="Zhu X."/>
            <person name="Wang Z.W."/>
            <person name="Zhao X."/>
            <person name="Zhong W.Y."/>
            <person name="Chen H."/>
            <person name="Yin W.L."/>
            <person name="Huang T."/>
            <person name="Niu S.C."/>
            <person name="Liu Z.J."/>
        </authorList>
    </citation>
    <scope>NUCLEOTIDE SEQUENCE [LARGE SCALE GENOMIC DNA]</scope>
    <source>
        <strain evidence="12">Lindl</strain>
    </source>
</reference>
<dbReference type="GO" id="GO:0032511">
    <property type="term" value="P:late endosome to vacuole transport via multivesicular body sorting pathway"/>
    <property type="evidence" value="ECO:0007669"/>
    <property type="project" value="InterPro"/>
</dbReference>
<dbReference type="PANTHER" id="PTHR46009:SF1">
    <property type="entry name" value="VACUOLAR PROTEIN SORTING-ASSOCIATED PROTEIN VTA1 HOMOLOG"/>
    <property type="match status" value="1"/>
</dbReference>
<sequence length="411" mass="45093">MDRGLKIPQKERTKTTSALLISLMNQLEKDKKSLKLGPEDNLYVEGFASNVFAKADKQDRAGRADLNTAKTFYAASIFFEVLTQFGELAPDIEQKLKYAVWKAADIRKALKEGRKPEPGPPGGDEDLFVQSIPQTNTNVLDSNESNQTNFSSGPSSYQTEQDLERDNYSGANVPSQPAHKDIGRRESFNYAGANVSSQLEDKDLGHNGSFNYSGANVPSQPAPNANPHVTSHGSTSASPYSSKDYSASDYPPFPQPYSPNYHQSYSYEQPPFAQNYSPEISNPSSYPNFQSYPSFQESSFPSAPTHQPSYYHGTDLPYSQESTATPSVSNYQSTAQYNNPNSTGNQPGSSISPAASYKYDSNYQPPVEKIAEAHKAARFAVGALAFDDVPVAVDFLRRSLELLTNPSAEPH</sequence>
<keyword evidence="4" id="KW-0813">Transport</keyword>
<evidence type="ECO:0000256" key="2">
    <source>
        <dbReference type="ARBA" id="ARBA00004496"/>
    </source>
</evidence>
<dbReference type="InterPro" id="IPR044538">
    <property type="entry name" value="Vta1-like"/>
</dbReference>
<name>A0AAV7GRG6_DENCH</name>
<dbReference type="Proteomes" id="UP000775213">
    <property type="component" value="Unassembled WGS sequence"/>
</dbReference>
<organism evidence="12 13">
    <name type="scientific">Dendrobium chrysotoxum</name>
    <name type="common">Orchid</name>
    <dbReference type="NCBI Taxonomy" id="161865"/>
    <lineage>
        <taxon>Eukaryota</taxon>
        <taxon>Viridiplantae</taxon>
        <taxon>Streptophyta</taxon>
        <taxon>Embryophyta</taxon>
        <taxon>Tracheophyta</taxon>
        <taxon>Spermatophyta</taxon>
        <taxon>Magnoliopsida</taxon>
        <taxon>Liliopsida</taxon>
        <taxon>Asparagales</taxon>
        <taxon>Orchidaceae</taxon>
        <taxon>Epidendroideae</taxon>
        <taxon>Malaxideae</taxon>
        <taxon>Dendrobiinae</taxon>
        <taxon>Dendrobium</taxon>
    </lineage>
</organism>
<accession>A0AAV7GRG6</accession>
<feature type="domain" description="Vta1 C-terminal" evidence="11">
    <location>
        <begin position="368"/>
        <end position="404"/>
    </location>
</feature>
<feature type="compositionally biased region" description="Polar residues" evidence="9">
    <location>
        <begin position="258"/>
        <end position="308"/>
    </location>
</feature>
<evidence type="ECO:0000256" key="1">
    <source>
        <dbReference type="ARBA" id="ARBA00004481"/>
    </source>
</evidence>
<proteinExistence type="inferred from homology"/>
<keyword evidence="6" id="KW-0967">Endosome</keyword>
<comment type="subcellular location">
    <subcellularLocation>
        <location evidence="2">Cytoplasm</location>
    </subcellularLocation>
    <subcellularLocation>
        <location evidence="1">Endosome membrane</location>
        <topology evidence="1">Peripheral membrane protein</topology>
    </subcellularLocation>
</comment>
<evidence type="ECO:0000256" key="3">
    <source>
        <dbReference type="ARBA" id="ARBA00007895"/>
    </source>
</evidence>
<keyword evidence="8" id="KW-0472">Membrane</keyword>
<feature type="domain" description="Vta1/callose synthase N-terminal" evidence="10">
    <location>
        <begin position="3"/>
        <end position="112"/>
    </location>
</feature>
<feature type="region of interest" description="Disordered" evidence="9">
    <location>
        <begin position="137"/>
        <end position="162"/>
    </location>
</feature>
<feature type="compositionally biased region" description="Polar residues" evidence="9">
    <location>
        <begin position="208"/>
        <end position="245"/>
    </location>
</feature>
<feature type="region of interest" description="Disordered" evidence="9">
    <location>
        <begin position="199"/>
        <end position="357"/>
    </location>
</feature>
<dbReference type="InterPro" id="IPR039431">
    <property type="entry name" value="Vta1/CALS_N"/>
</dbReference>
<evidence type="ECO:0000256" key="9">
    <source>
        <dbReference type="SAM" id="MobiDB-lite"/>
    </source>
</evidence>
<dbReference type="Gene3D" id="1.20.5.420">
    <property type="entry name" value="Immunoglobulin FC, subunit C"/>
    <property type="match status" value="1"/>
</dbReference>
<feature type="compositionally biased region" description="Polar residues" evidence="9">
    <location>
        <begin position="137"/>
        <end position="160"/>
    </location>
</feature>
<dbReference type="Gene3D" id="1.25.40.270">
    <property type="entry name" value="Vacuolar protein sorting-associated protein vta1"/>
    <property type="match status" value="1"/>
</dbReference>
<dbReference type="AlphaFoldDB" id="A0AAV7GRG6"/>
<dbReference type="EMBL" id="JAGFBR010000012">
    <property type="protein sequence ID" value="KAH0458163.1"/>
    <property type="molecule type" value="Genomic_DNA"/>
</dbReference>
<dbReference type="GO" id="GO:0015031">
    <property type="term" value="P:protein transport"/>
    <property type="evidence" value="ECO:0007669"/>
    <property type="project" value="UniProtKB-KW"/>
</dbReference>
<evidence type="ECO:0000259" key="11">
    <source>
        <dbReference type="Pfam" id="PF18097"/>
    </source>
</evidence>
<comment type="caution">
    <text evidence="12">The sequence shown here is derived from an EMBL/GenBank/DDBJ whole genome shotgun (WGS) entry which is preliminary data.</text>
</comment>
<feature type="compositionally biased region" description="Polar residues" evidence="9">
    <location>
        <begin position="317"/>
        <end position="357"/>
    </location>
</feature>
<keyword evidence="7" id="KW-0653">Protein transport</keyword>
<evidence type="ECO:0000259" key="10">
    <source>
        <dbReference type="Pfam" id="PF04652"/>
    </source>
</evidence>
<keyword evidence="5" id="KW-0963">Cytoplasm</keyword>
<evidence type="ECO:0000256" key="4">
    <source>
        <dbReference type="ARBA" id="ARBA00022448"/>
    </source>
</evidence>
<dbReference type="InterPro" id="IPR041212">
    <property type="entry name" value="Vta1_C"/>
</dbReference>
<keyword evidence="13" id="KW-1185">Reference proteome</keyword>
<evidence type="ECO:0000256" key="7">
    <source>
        <dbReference type="ARBA" id="ARBA00022927"/>
    </source>
</evidence>
<gene>
    <name evidence="12" type="ORF">IEQ34_013478</name>
</gene>
<dbReference type="Pfam" id="PF04652">
    <property type="entry name" value="Vta1"/>
    <property type="match status" value="1"/>
</dbReference>
<evidence type="ECO:0000256" key="6">
    <source>
        <dbReference type="ARBA" id="ARBA00022753"/>
    </source>
</evidence>
<dbReference type="PANTHER" id="PTHR46009">
    <property type="entry name" value="VACUOLAR PROTEIN SORTING-ASSOCIATED PROTEIN VTA1 HOMOLOG"/>
    <property type="match status" value="1"/>
</dbReference>
<dbReference type="Pfam" id="PF18097">
    <property type="entry name" value="Vta1_C"/>
    <property type="match status" value="1"/>
</dbReference>
<evidence type="ECO:0000256" key="8">
    <source>
        <dbReference type="ARBA" id="ARBA00023136"/>
    </source>
</evidence>
<dbReference type="GO" id="GO:0010008">
    <property type="term" value="C:endosome membrane"/>
    <property type="evidence" value="ECO:0007669"/>
    <property type="project" value="UniProtKB-SubCell"/>
</dbReference>
<protein>
    <submittedName>
        <fullName evidence="12">Uncharacterized protein</fullName>
    </submittedName>
</protein>
<dbReference type="InterPro" id="IPR023175">
    <property type="entry name" value="Vta1/CALS_N_sf"/>
</dbReference>
<dbReference type="GO" id="GO:0005771">
    <property type="term" value="C:multivesicular body"/>
    <property type="evidence" value="ECO:0007669"/>
    <property type="project" value="TreeGrafter"/>
</dbReference>
<evidence type="ECO:0000313" key="13">
    <source>
        <dbReference type="Proteomes" id="UP000775213"/>
    </source>
</evidence>
<comment type="similarity">
    <text evidence="3">Belongs to the VTA1 family.</text>
</comment>